<dbReference type="EMBL" id="MU003539">
    <property type="protein sequence ID" value="KAF2464160.1"/>
    <property type="molecule type" value="Genomic_DNA"/>
</dbReference>
<accession>A0ACB6QBC5</accession>
<evidence type="ECO:0000313" key="1">
    <source>
        <dbReference type="EMBL" id="KAF2464160.1"/>
    </source>
</evidence>
<keyword evidence="2" id="KW-1185">Reference proteome</keyword>
<sequence>MQALKSTRYVDTSCRAMAALKESPHDVYLIHLVRLQQKADKVGDVLYNDDLDPLSGMMPSNSFSISMLEKEVADIDPMKRASISQASLLDMSHKIL</sequence>
<dbReference type="Proteomes" id="UP000799755">
    <property type="component" value="Unassembled WGS sequence"/>
</dbReference>
<comment type="caution">
    <text evidence="1">The sequence shown here is derived from an EMBL/GenBank/DDBJ whole genome shotgun (WGS) entry which is preliminary data.</text>
</comment>
<proteinExistence type="predicted"/>
<protein>
    <submittedName>
        <fullName evidence="1">Uncharacterized protein</fullName>
    </submittedName>
</protein>
<organism evidence="1 2">
    <name type="scientific">Lindgomyces ingoldianus</name>
    <dbReference type="NCBI Taxonomy" id="673940"/>
    <lineage>
        <taxon>Eukaryota</taxon>
        <taxon>Fungi</taxon>
        <taxon>Dikarya</taxon>
        <taxon>Ascomycota</taxon>
        <taxon>Pezizomycotina</taxon>
        <taxon>Dothideomycetes</taxon>
        <taxon>Pleosporomycetidae</taxon>
        <taxon>Pleosporales</taxon>
        <taxon>Lindgomycetaceae</taxon>
        <taxon>Lindgomyces</taxon>
    </lineage>
</organism>
<gene>
    <name evidence="1" type="ORF">BDR25DRAFT_98703</name>
</gene>
<reference evidence="1" key="1">
    <citation type="journal article" date="2020" name="Stud. Mycol.">
        <title>101 Dothideomycetes genomes: a test case for predicting lifestyles and emergence of pathogens.</title>
        <authorList>
            <person name="Haridas S."/>
            <person name="Albert R."/>
            <person name="Binder M."/>
            <person name="Bloem J."/>
            <person name="Labutti K."/>
            <person name="Salamov A."/>
            <person name="Andreopoulos B."/>
            <person name="Baker S."/>
            <person name="Barry K."/>
            <person name="Bills G."/>
            <person name="Bluhm B."/>
            <person name="Cannon C."/>
            <person name="Castanera R."/>
            <person name="Culley D."/>
            <person name="Daum C."/>
            <person name="Ezra D."/>
            <person name="Gonzalez J."/>
            <person name="Henrissat B."/>
            <person name="Kuo A."/>
            <person name="Liang C."/>
            <person name="Lipzen A."/>
            <person name="Lutzoni F."/>
            <person name="Magnuson J."/>
            <person name="Mondo S."/>
            <person name="Nolan M."/>
            <person name="Ohm R."/>
            <person name="Pangilinan J."/>
            <person name="Park H.-J."/>
            <person name="Ramirez L."/>
            <person name="Alfaro M."/>
            <person name="Sun H."/>
            <person name="Tritt A."/>
            <person name="Yoshinaga Y."/>
            <person name="Zwiers L.-H."/>
            <person name="Turgeon B."/>
            <person name="Goodwin S."/>
            <person name="Spatafora J."/>
            <person name="Crous P."/>
            <person name="Grigoriev I."/>
        </authorList>
    </citation>
    <scope>NUCLEOTIDE SEQUENCE</scope>
    <source>
        <strain evidence="1">ATCC 200398</strain>
    </source>
</reference>
<name>A0ACB6QBC5_9PLEO</name>
<evidence type="ECO:0000313" key="2">
    <source>
        <dbReference type="Proteomes" id="UP000799755"/>
    </source>
</evidence>